<evidence type="ECO:0000259" key="9">
    <source>
        <dbReference type="PROSITE" id="PS50113"/>
    </source>
</evidence>
<protein>
    <recommendedName>
        <fullName evidence="2">histidine kinase</fullName>
        <ecNumber evidence="2">2.7.13.3</ecNumber>
    </recommendedName>
</protein>
<dbReference type="CDD" id="cd00082">
    <property type="entry name" value="HisKA"/>
    <property type="match status" value="1"/>
</dbReference>
<feature type="domain" description="Response regulatory" evidence="7">
    <location>
        <begin position="704"/>
        <end position="817"/>
    </location>
</feature>
<keyword evidence="11" id="KW-1185">Reference proteome</keyword>
<dbReference type="Pfam" id="PF08447">
    <property type="entry name" value="PAS_3"/>
    <property type="match status" value="2"/>
</dbReference>
<dbReference type="PANTHER" id="PTHR43065:SF49">
    <property type="entry name" value="HISTIDINE KINASE"/>
    <property type="match status" value="1"/>
</dbReference>
<evidence type="ECO:0000256" key="4">
    <source>
        <dbReference type="PROSITE-ProRule" id="PRU00169"/>
    </source>
</evidence>
<name>A0A176Z3Q9_9BRAD</name>
<gene>
    <name evidence="10" type="ORF">AXW67_00860</name>
</gene>
<evidence type="ECO:0000313" key="10">
    <source>
        <dbReference type="EMBL" id="OAF14176.1"/>
    </source>
</evidence>
<dbReference type="SMART" id="SM00387">
    <property type="entry name" value="HATPase_c"/>
    <property type="match status" value="1"/>
</dbReference>
<dbReference type="InterPro" id="IPR011006">
    <property type="entry name" value="CheY-like_superfamily"/>
</dbReference>
<dbReference type="Gene3D" id="3.30.450.20">
    <property type="entry name" value="PAS domain"/>
    <property type="match status" value="3"/>
</dbReference>
<keyword evidence="3 4" id="KW-0597">Phosphoprotein</keyword>
<evidence type="ECO:0000259" key="8">
    <source>
        <dbReference type="PROSITE" id="PS50112"/>
    </source>
</evidence>
<organism evidence="10 11">
    <name type="scientific">Bradyrhizobium neotropicale</name>
    <dbReference type="NCBI Taxonomy" id="1497615"/>
    <lineage>
        <taxon>Bacteria</taxon>
        <taxon>Pseudomonadati</taxon>
        <taxon>Pseudomonadota</taxon>
        <taxon>Alphaproteobacteria</taxon>
        <taxon>Hyphomicrobiales</taxon>
        <taxon>Nitrobacteraceae</taxon>
        <taxon>Bradyrhizobium</taxon>
    </lineage>
</organism>
<dbReference type="PANTHER" id="PTHR43065">
    <property type="entry name" value="SENSOR HISTIDINE KINASE"/>
    <property type="match status" value="1"/>
</dbReference>
<dbReference type="PROSITE" id="PS50109">
    <property type="entry name" value="HIS_KIN"/>
    <property type="match status" value="1"/>
</dbReference>
<feature type="domain" description="Histidine kinase" evidence="6">
    <location>
        <begin position="460"/>
        <end position="681"/>
    </location>
</feature>
<sequence>MRTRITTADALNESLPETIAAERLRQHLEEIARERDNAYHALQEREAELARIQRIARIGGLEIDFRDGVKNRRSPEYLLVHGLASEAAGETYEDWVGRIHPDDRERTIEHLFDTLKSTSDDYSDEYRIIRSNDGEIRWIRVVGKIERGSDGRALRLVGADLDITAQMLARETLRESEERFRLIADSAPVPIWVTKLDRKRSFANQAYVDFVGLPYDQAIDFDWRKVLHPDDLPHVLQQSVQGEASLKPFVLEARYKNANGDWRWLRSESQPRWDPTGKHIGFIGVAHDITVAKQAEIELRRLNETLEERITERTAELESNEARLRAILETSNQYQGLVNLRGELLYANRTALDGIRAEARDVIGKPFWETPWFTGTEGMSTIVREAFDTVLKGEAVRMEMRLRLPVGERDFEFGMRPVLDRHGNISGAVPEAVDITDRRRGEEALRQSQKMEAIGQLTGGVAHDFNNLLTIIRSATDFLRRRELPEERRRRYVDAISETIERASKLTAQLLAFARRQPLKPQIFNVGDQVEGVAQLVRPLVGSSIEIAVEVADADCFTVADIAQFETALINLAVNARDAMDGEGRLTIVVRKVPGIPSLRAQSARSGDYVAISVSDTGSGIAPENVDAIFEPFFTTKEVGKGTGLGLSQAFGFAKQSEGDIAVASTQGHGATFTIYLPQAPSPATEKEAAALTHEAATTGRGYRVLVVEDNDDVGQFSTELLEDLGYVVRRVANANAALAILGENEFAVDLVFSDVIMPGMNGVELAGIIRERYPGLPVVLTSGYSNVLAENAHRGFELIQKPYSVESLSRILRKAITEKLSVVR</sequence>
<reference evidence="10 11" key="1">
    <citation type="submission" date="2016-02" db="EMBL/GenBank/DDBJ databases">
        <title>Draft genome sequence of the strain BR 10247T Bradyrhizobium neotropicale isolated from nodules of Centrolobium paraense.</title>
        <authorList>
            <person name="Simoes-Araujo J.L."/>
            <person name="Barauna A.C."/>
            <person name="Silva K."/>
            <person name="Zilli J.E."/>
        </authorList>
    </citation>
    <scope>NUCLEOTIDE SEQUENCE [LARGE SCALE GENOMIC DNA]</scope>
    <source>
        <strain evidence="10 11">BR 10247</strain>
    </source>
</reference>
<evidence type="ECO:0000256" key="3">
    <source>
        <dbReference type="ARBA" id="ARBA00022553"/>
    </source>
</evidence>
<dbReference type="InterPro" id="IPR000700">
    <property type="entry name" value="PAS-assoc_C"/>
</dbReference>
<dbReference type="CDD" id="cd00130">
    <property type="entry name" value="PAS"/>
    <property type="match status" value="3"/>
</dbReference>
<accession>A0A176Z3Q9</accession>
<evidence type="ECO:0000256" key="2">
    <source>
        <dbReference type="ARBA" id="ARBA00012438"/>
    </source>
</evidence>
<comment type="catalytic activity">
    <reaction evidence="1">
        <text>ATP + protein L-histidine = ADP + protein N-phospho-L-histidine.</text>
        <dbReference type="EC" id="2.7.13.3"/>
    </reaction>
</comment>
<dbReference type="SMART" id="SM00448">
    <property type="entry name" value="REC"/>
    <property type="match status" value="1"/>
</dbReference>
<dbReference type="PROSITE" id="PS50112">
    <property type="entry name" value="PAS"/>
    <property type="match status" value="1"/>
</dbReference>
<dbReference type="PROSITE" id="PS50110">
    <property type="entry name" value="RESPONSE_REGULATORY"/>
    <property type="match status" value="1"/>
</dbReference>
<dbReference type="InterPro" id="IPR001789">
    <property type="entry name" value="Sig_transdc_resp-reg_receiver"/>
</dbReference>
<dbReference type="InterPro" id="IPR004358">
    <property type="entry name" value="Sig_transdc_His_kin-like_C"/>
</dbReference>
<feature type="domain" description="PAS" evidence="8">
    <location>
        <begin position="176"/>
        <end position="231"/>
    </location>
</feature>
<dbReference type="NCBIfam" id="TIGR00229">
    <property type="entry name" value="sensory_box"/>
    <property type="match status" value="2"/>
</dbReference>
<dbReference type="InterPro" id="IPR035965">
    <property type="entry name" value="PAS-like_dom_sf"/>
</dbReference>
<dbReference type="InterPro" id="IPR013655">
    <property type="entry name" value="PAS_fold_3"/>
</dbReference>
<keyword evidence="10" id="KW-0418">Kinase</keyword>
<dbReference type="SUPFAM" id="SSF47384">
    <property type="entry name" value="Homodimeric domain of signal transducing histidine kinase"/>
    <property type="match status" value="1"/>
</dbReference>
<dbReference type="SMART" id="SM00091">
    <property type="entry name" value="PAS"/>
    <property type="match status" value="2"/>
</dbReference>
<dbReference type="SUPFAM" id="SSF55874">
    <property type="entry name" value="ATPase domain of HSP90 chaperone/DNA topoisomerase II/histidine kinase"/>
    <property type="match status" value="1"/>
</dbReference>
<dbReference type="RefSeq" id="WP_063679855.1">
    <property type="nucleotide sequence ID" value="NZ_LSEF01000071.1"/>
</dbReference>
<dbReference type="Pfam" id="PF02518">
    <property type="entry name" value="HATPase_c"/>
    <property type="match status" value="1"/>
</dbReference>
<feature type="modified residue" description="4-aspartylphosphate" evidence="4">
    <location>
        <position position="755"/>
    </location>
</feature>
<dbReference type="SUPFAM" id="SSF52172">
    <property type="entry name" value="CheY-like"/>
    <property type="match status" value="1"/>
</dbReference>
<dbReference type="PRINTS" id="PR00344">
    <property type="entry name" value="BCTRLSENSOR"/>
</dbReference>
<dbReference type="EMBL" id="LSEF01000071">
    <property type="protein sequence ID" value="OAF14176.1"/>
    <property type="molecule type" value="Genomic_DNA"/>
</dbReference>
<dbReference type="InterPro" id="IPR000014">
    <property type="entry name" value="PAS"/>
</dbReference>
<feature type="coiled-coil region" evidence="5">
    <location>
        <begin position="292"/>
        <end position="323"/>
    </location>
</feature>
<feature type="domain" description="PAC" evidence="9">
    <location>
        <begin position="396"/>
        <end position="447"/>
    </location>
</feature>
<dbReference type="GO" id="GO:0000155">
    <property type="term" value="F:phosphorelay sensor kinase activity"/>
    <property type="evidence" value="ECO:0007669"/>
    <property type="project" value="InterPro"/>
</dbReference>
<dbReference type="SMART" id="SM00086">
    <property type="entry name" value="PAC"/>
    <property type="match status" value="3"/>
</dbReference>
<dbReference type="SMART" id="SM00388">
    <property type="entry name" value="HisKA"/>
    <property type="match status" value="1"/>
</dbReference>
<evidence type="ECO:0000259" key="6">
    <source>
        <dbReference type="PROSITE" id="PS50109"/>
    </source>
</evidence>
<dbReference type="Gene3D" id="3.40.50.2300">
    <property type="match status" value="1"/>
</dbReference>
<dbReference type="EC" id="2.7.13.3" evidence="2"/>
<feature type="domain" description="PAC" evidence="9">
    <location>
        <begin position="249"/>
        <end position="301"/>
    </location>
</feature>
<dbReference type="Pfam" id="PF00072">
    <property type="entry name" value="Response_reg"/>
    <property type="match status" value="1"/>
</dbReference>
<evidence type="ECO:0000256" key="5">
    <source>
        <dbReference type="SAM" id="Coils"/>
    </source>
</evidence>
<dbReference type="Gene3D" id="3.30.565.10">
    <property type="entry name" value="Histidine kinase-like ATPase, C-terminal domain"/>
    <property type="match status" value="1"/>
</dbReference>
<evidence type="ECO:0000313" key="11">
    <source>
        <dbReference type="Proteomes" id="UP000077173"/>
    </source>
</evidence>
<dbReference type="Pfam" id="PF08448">
    <property type="entry name" value="PAS_4"/>
    <property type="match status" value="1"/>
</dbReference>
<dbReference type="InterPro" id="IPR003594">
    <property type="entry name" value="HATPase_dom"/>
</dbReference>
<dbReference type="Gene3D" id="1.10.287.130">
    <property type="match status" value="1"/>
</dbReference>
<feature type="coiled-coil region" evidence="5">
    <location>
        <begin position="21"/>
        <end position="48"/>
    </location>
</feature>
<dbReference type="InterPro" id="IPR013656">
    <property type="entry name" value="PAS_4"/>
</dbReference>
<comment type="caution">
    <text evidence="10">The sequence shown here is derived from an EMBL/GenBank/DDBJ whole genome shotgun (WGS) entry which is preliminary data.</text>
</comment>
<feature type="domain" description="PAC" evidence="9">
    <location>
        <begin position="122"/>
        <end position="175"/>
    </location>
</feature>
<dbReference type="Pfam" id="PF00512">
    <property type="entry name" value="HisKA"/>
    <property type="match status" value="1"/>
</dbReference>
<evidence type="ECO:0000259" key="7">
    <source>
        <dbReference type="PROSITE" id="PS50110"/>
    </source>
</evidence>
<evidence type="ECO:0000256" key="1">
    <source>
        <dbReference type="ARBA" id="ARBA00000085"/>
    </source>
</evidence>
<dbReference type="SUPFAM" id="SSF55785">
    <property type="entry name" value="PYP-like sensor domain (PAS domain)"/>
    <property type="match status" value="3"/>
</dbReference>
<dbReference type="InterPro" id="IPR036890">
    <property type="entry name" value="HATPase_C_sf"/>
</dbReference>
<dbReference type="InterPro" id="IPR036097">
    <property type="entry name" value="HisK_dim/P_sf"/>
</dbReference>
<dbReference type="Proteomes" id="UP000077173">
    <property type="component" value="Unassembled WGS sequence"/>
</dbReference>
<proteinExistence type="predicted"/>
<dbReference type="Gene3D" id="2.10.70.100">
    <property type="match status" value="1"/>
</dbReference>
<dbReference type="InterPro" id="IPR001610">
    <property type="entry name" value="PAC"/>
</dbReference>
<dbReference type="AlphaFoldDB" id="A0A176Z3Q9"/>
<keyword evidence="10" id="KW-0808">Transferase</keyword>
<dbReference type="InterPro" id="IPR003661">
    <property type="entry name" value="HisK_dim/P_dom"/>
</dbReference>
<dbReference type="InterPro" id="IPR005467">
    <property type="entry name" value="His_kinase_dom"/>
</dbReference>
<keyword evidence="5" id="KW-0175">Coiled coil</keyword>
<dbReference type="PROSITE" id="PS50113">
    <property type="entry name" value="PAC"/>
    <property type="match status" value="3"/>
</dbReference>